<reference evidence="3" key="1">
    <citation type="submission" date="2017-04" db="EMBL/GenBank/DDBJ databases">
        <title>Genome evolution of the luminous symbionts of deep sea anglerfish.</title>
        <authorList>
            <person name="Hendry T.A."/>
        </authorList>
    </citation>
    <scope>NUCLEOTIDE SEQUENCE [LARGE SCALE GENOMIC DNA]</scope>
</reference>
<evidence type="ECO:0000259" key="1">
    <source>
        <dbReference type="Pfam" id="PF13737"/>
    </source>
</evidence>
<sequence length="50" mass="5528">MGVGVIFSDTVIETTLMVKGIFKLPLHGLKGFLNLVLALMNVPLPYIYLH</sequence>
<evidence type="ECO:0000313" key="2">
    <source>
        <dbReference type="EMBL" id="PCS23837.1"/>
    </source>
</evidence>
<dbReference type="Pfam" id="PF13737">
    <property type="entry name" value="DDE_Tnp_1_5"/>
    <property type="match status" value="1"/>
</dbReference>
<feature type="domain" description="Transposase DDE" evidence="1">
    <location>
        <begin position="2"/>
        <end position="45"/>
    </location>
</feature>
<dbReference type="AlphaFoldDB" id="A0A2A5T6R3"/>
<dbReference type="EMBL" id="NBYY01000009">
    <property type="protein sequence ID" value="PCS23837.1"/>
    <property type="molecule type" value="Genomic_DNA"/>
</dbReference>
<protein>
    <submittedName>
        <fullName evidence="2">Mobile element protein</fullName>
    </submittedName>
</protein>
<proteinExistence type="predicted"/>
<organism evidence="2 3">
    <name type="scientific">Candidatus Enterovibrio escicola</name>
    <dbReference type="NCBI Taxonomy" id="1927127"/>
    <lineage>
        <taxon>Bacteria</taxon>
        <taxon>Pseudomonadati</taxon>
        <taxon>Pseudomonadota</taxon>
        <taxon>Gammaproteobacteria</taxon>
        <taxon>Vibrionales</taxon>
        <taxon>Vibrionaceae</taxon>
        <taxon>Enterovibrio</taxon>
    </lineage>
</organism>
<name>A0A2A5T6R3_9GAMM</name>
<evidence type="ECO:0000313" key="3">
    <source>
        <dbReference type="Proteomes" id="UP000219020"/>
    </source>
</evidence>
<comment type="caution">
    <text evidence="2">The sequence shown here is derived from an EMBL/GenBank/DDBJ whole genome shotgun (WGS) entry which is preliminary data.</text>
</comment>
<accession>A0A2A5T6R3</accession>
<keyword evidence="3" id="KW-1185">Reference proteome</keyword>
<dbReference type="InterPro" id="IPR025668">
    <property type="entry name" value="Tnp_DDE_dom"/>
</dbReference>
<gene>
    <name evidence="2" type="ORF">BTN49_0808</name>
</gene>
<dbReference type="Proteomes" id="UP000219020">
    <property type="component" value="Unassembled WGS sequence"/>
</dbReference>